<proteinExistence type="predicted"/>
<gene>
    <name evidence="2" type="ORF">Q4Q35_03775</name>
</gene>
<feature type="domain" description="HTH luxR-type" evidence="1">
    <location>
        <begin position="13"/>
        <end position="78"/>
    </location>
</feature>
<dbReference type="PROSITE" id="PS50043">
    <property type="entry name" value="HTH_LUXR_2"/>
    <property type="match status" value="1"/>
</dbReference>
<dbReference type="SUPFAM" id="SSF46894">
    <property type="entry name" value="C-terminal effector domain of the bipartite response regulators"/>
    <property type="match status" value="1"/>
</dbReference>
<comment type="caution">
    <text evidence="2">The sequence shown here is derived from an EMBL/GenBank/DDBJ whole genome shotgun (WGS) entry which is preliminary data.</text>
</comment>
<name>A0ABT8W729_9FLAO</name>
<dbReference type="SMART" id="SM00421">
    <property type="entry name" value="HTH_LUXR"/>
    <property type="match status" value="1"/>
</dbReference>
<dbReference type="RefSeq" id="WP_303276600.1">
    <property type="nucleotide sequence ID" value="NZ_JAUOEK010000056.1"/>
</dbReference>
<dbReference type="EMBL" id="JAUOEK010000056">
    <property type="protein sequence ID" value="MDO5968916.1"/>
    <property type="molecule type" value="Genomic_DNA"/>
</dbReference>
<dbReference type="Pfam" id="PF00196">
    <property type="entry name" value="GerE"/>
    <property type="match status" value="1"/>
</dbReference>
<sequence>MTDLYLENFCKKNVKQRTELTSKEIYYLRLISHGCQTSEICDFLNVKKKTLYVYTKRVKDKLKCKTNVDTIIKAFKLNILDKYDFVEESIKDQASIYADTVSNRINELTEDMGNNSINTLGMAVVEFYETCEMELQAKSKVFFNLKEKSYLELKFKGLPSSFIIEELKLSIDEVSALKKSIFQKLKTHEWFNSIKKGFNYGILNRQDYLSLDMYTEALDCASKIMAIKSFTNLTDKEKHLVVYHQLIDFYNVLEYNCLLKMKAS</sequence>
<keyword evidence="3" id="KW-1185">Reference proteome</keyword>
<organism evidence="2 3">
    <name type="scientific">Flavivirga aquimarina</name>
    <dbReference type="NCBI Taxonomy" id="2027862"/>
    <lineage>
        <taxon>Bacteria</taxon>
        <taxon>Pseudomonadati</taxon>
        <taxon>Bacteroidota</taxon>
        <taxon>Flavobacteriia</taxon>
        <taxon>Flavobacteriales</taxon>
        <taxon>Flavobacteriaceae</taxon>
        <taxon>Flavivirga</taxon>
    </lineage>
</organism>
<dbReference type="InterPro" id="IPR000792">
    <property type="entry name" value="Tscrpt_reg_LuxR_C"/>
</dbReference>
<reference evidence="2" key="1">
    <citation type="submission" date="2023-07" db="EMBL/GenBank/DDBJ databases">
        <title>Two novel species in the genus Flavivirga.</title>
        <authorList>
            <person name="Kwon K."/>
        </authorList>
    </citation>
    <scope>NUCLEOTIDE SEQUENCE</scope>
    <source>
        <strain evidence="2">KCTC 52353</strain>
    </source>
</reference>
<evidence type="ECO:0000259" key="1">
    <source>
        <dbReference type="PROSITE" id="PS50043"/>
    </source>
</evidence>
<evidence type="ECO:0000313" key="2">
    <source>
        <dbReference type="EMBL" id="MDO5968916.1"/>
    </source>
</evidence>
<dbReference type="Gene3D" id="1.10.10.10">
    <property type="entry name" value="Winged helix-like DNA-binding domain superfamily/Winged helix DNA-binding domain"/>
    <property type="match status" value="1"/>
</dbReference>
<accession>A0ABT8W729</accession>
<dbReference type="InterPro" id="IPR036388">
    <property type="entry name" value="WH-like_DNA-bd_sf"/>
</dbReference>
<dbReference type="InterPro" id="IPR016032">
    <property type="entry name" value="Sig_transdc_resp-reg_C-effctor"/>
</dbReference>
<dbReference type="Proteomes" id="UP001176883">
    <property type="component" value="Unassembled WGS sequence"/>
</dbReference>
<evidence type="ECO:0000313" key="3">
    <source>
        <dbReference type="Proteomes" id="UP001176883"/>
    </source>
</evidence>
<protein>
    <submittedName>
        <fullName evidence="2">LuxR C-terminal-related transcriptional regulator</fullName>
    </submittedName>
</protein>